<evidence type="ECO:0000256" key="1">
    <source>
        <dbReference type="SAM" id="MobiDB-lite"/>
    </source>
</evidence>
<evidence type="ECO:0000259" key="2">
    <source>
        <dbReference type="Pfam" id="PF14111"/>
    </source>
</evidence>
<protein>
    <submittedName>
        <fullName evidence="4">Zinc knuckle (CCHC-type) family protein</fullName>
    </submittedName>
</protein>
<dbReference type="Proteomes" id="UP000554482">
    <property type="component" value="Unassembled WGS sequence"/>
</dbReference>
<dbReference type="PANTHER" id="PTHR31286">
    <property type="entry name" value="GLYCINE-RICH CELL WALL STRUCTURAL PROTEIN 1.8-LIKE"/>
    <property type="match status" value="1"/>
</dbReference>
<feature type="domain" description="DUF4283" evidence="2">
    <location>
        <begin position="116"/>
        <end position="199"/>
    </location>
</feature>
<name>A0A7J6V287_THATH</name>
<accession>A0A7J6V287</accession>
<feature type="region of interest" description="Disordered" evidence="1">
    <location>
        <begin position="846"/>
        <end position="874"/>
    </location>
</feature>
<dbReference type="AlphaFoldDB" id="A0A7J6V287"/>
<sequence length="874" mass="99771">MFKFKFKNHFRKKAKQKTLHRVNCVSMEVSPFTLTNGDFKAYRPRDRIMLRKMGKLEDGIQEREYDENNEKRDGKMEVRGEAEKDLEGLEVAFMRRWNQEKDGEIIELGEEAGEDEERWQRSLIGKLQTKRWFGEEEIKKELIRNWNISNKFELMMVAEGICIITFTKELDFIFVLENGPWDIHGYVMSFKKWSKDIVLERFEFPFFPMWVQVFGLPLERHNRENILKIGASFGEVLMVDSVGNAEGRLPYIRVQVMFNIHFPIKIEATVRLSGGKITKVTFKYERLPLFCHFCGMIGHDYGVCKEMKEGVRRLNRELTREELRKIKKFSFLQKAKSYKFGAGIQVRHAIEVDPLAEMEINDQKFRMWKEEKQKEGERLKKELTRSNLEGNSTLTKPGIEGIKVFSESKVTTDKTCPHQLPGFKVVREEEQLGLTESKYKGEGTEDKEDVPMLTPEKGRSTILDNQGGYLDGSDDLTAMDCSPNPGKMITSTEIRSVDMTDASGGIRSKGSTSAHDGKGYTFSACKKLIFQTIPDEKFFNTQVQLSTCTNLNPKPYDIFKSAEAQPSSNSMGKPIEPNFKKQEIAFAPKNPPTRSSPNSLKRKLESVQNLVSPPSSFSPAQALVPELGLQKCTNGGKKDGIWEDITEVLGSRKPKNQKGRPKTRNSLKPQGGQTDEVGTDRETNSNREKSRQTGDKRRKINHSSTNTSNPRELLFSGNFKRVWLKFLTDPKMRKSYVGTSSRNERNERTIRGSVAAGSVNMKEVDKSNFNQEDFEVLIERMRAVRGKSVFAPESVQVGKEISALREKGFSFAKALTINGEHTTEEADEDYALFLIAYAEDTEKIAEERFEEDENNNNTPSGDSKVAGIDQPPSN</sequence>
<comment type="caution">
    <text evidence="4">The sequence shown here is derived from an EMBL/GenBank/DDBJ whole genome shotgun (WGS) entry which is preliminary data.</text>
</comment>
<dbReference type="Pfam" id="PF14111">
    <property type="entry name" value="DUF4283"/>
    <property type="match status" value="1"/>
</dbReference>
<evidence type="ECO:0000259" key="3">
    <source>
        <dbReference type="Pfam" id="PF14392"/>
    </source>
</evidence>
<feature type="region of interest" description="Disordered" evidence="1">
    <location>
        <begin position="440"/>
        <end position="460"/>
    </location>
</feature>
<evidence type="ECO:0000313" key="5">
    <source>
        <dbReference type="Proteomes" id="UP000554482"/>
    </source>
</evidence>
<feature type="compositionally biased region" description="Basic residues" evidence="1">
    <location>
        <begin position="652"/>
        <end position="665"/>
    </location>
</feature>
<dbReference type="OrthoDB" id="1433777at2759"/>
<feature type="region of interest" description="Disordered" evidence="1">
    <location>
        <begin position="585"/>
        <end position="616"/>
    </location>
</feature>
<proteinExistence type="predicted"/>
<dbReference type="EMBL" id="JABWDY010039414">
    <property type="protein sequence ID" value="KAF5178927.1"/>
    <property type="molecule type" value="Genomic_DNA"/>
</dbReference>
<dbReference type="PANTHER" id="PTHR31286:SF167">
    <property type="entry name" value="OS09G0268800 PROTEIN"/>
    <property type="match status" value="1"/>
</dbReference>
<dbReference type="InterPro" id="IPR040256">
    <property type="entry name" value="At4g02000-like"/>
</dbReference>
<dbReference type="InterPro" id="IPR025558">
    <property type="entry name" value="DUF4283"/>
</dbReference>
<dbReference type="Pfam" id="PF14392">
    <property type="entry name" value="zf-CCHC_4"/>
    <property type="match status" value="1"/>
</dbReference>
<feature type="domain" description="Zinc knuckle CX2CX4HX4C" evidence="3">
    <location>
        <begin position="262"/>
        <end position="305"/>
    </location>
</feature>
<reference evidence="4 5" key="1">
    <citation type="submission" date="2020-06" db="EMBL/GenBank/DDBJ databases">
        <title>Transcriptomic and genomic resources for Thalictrum thalictroides and T. hernandezii: Facilitating candidate gene discovery in an emerging model plant lineage.</title>
        <authorList>
            <person name="Arias T."/>
            <person name="Riano-Pachon D.M."/>
            <person name="Di Stilio V.S."/>
        </authorList>
    </citation>
    <scope>NUCLEOTIDE SEQUENCE [LARGE SCALE GENOMIC DNA]</scope>
    <source>
        <strain evidence="5">cv. WT478/WT964</strain>
        <tissue evidence="4">Leaves</tissue>
    </source>
</reference>
<evidence type="ECO:0000313" key="4">
    <source>
        <dbReference type="EMBL" id="KAF5178927.1"/>
    </source>
</evidence>
<organism evidence="4 5">
    <name type="scientific">Thalictrum thalictroides</name>
    <name type="common">Rue-anemone</name>
    <name type="synonym">Anemone thalictroides</name>
    <dbReference type="NCBI Taxonomy" id="46969"/>
    <lineage>
        <taxon>Eukaryota</taxon>
        <taxon>Viridiplantae</taxon>
        <taxon>Streptophyta</taxon>
        <taxon>Embryophyta</taxon>
        <taxon>Tracheophyta</taxon>
        <taxon>Spermatophyta</taxon>
        <taxon>Magnoliopsida</taxon>
        <taxon>Ranunculales</taxon>
        <taxon>Ranunculaceae</taxon>
        <taxon>Thalictroideae</taxon>
        <taxon>Thalictrum</taxon>
    </lineage>
</organism>
<feature type="region of interest" description="Disordered" evidence="1">
    <location>
        <begin position="647"/>
        <end position="712"/>
    </location>
</feature>
<feature type="compositionally biased region" description="Polar residues" evidence="1">
    <location>
        <begin position="606"/>
        <end position="616"/>
    </location>
</feature>
<keyword evidence="5" id="KW-1185">Reference proteome</keyword>
<dbReference type="InterPro" id="IPR025836">
    <property type="entry name" value="Zn_knuckle_CX2CX4HX4C"/>
</dbReference>
<gene>
    <name evidence="4" type="ORF">FRX31_031497</name>
</gene>
<feature type="compositionally biased region" description="Basic and acidic residues" evidence="1">
    <location>
        <begin position="678"/>
        <end position="695"/>
    </location>
</feature>